<gene>
    <name evidence="1" type="ORF">SAMN02745205_01701</name>
</gene>
<organism evidence="1 2">
    <name type="scientific">Porphyromonas cangingivalis</name>
    <dbReference type="NCBI Taxonomy" id="36874"/>
    <lineage>
        <taxon>Bacteria</taxon>
        <taxon>Pseudomonadati</taxon>
        <taxon>Bacteroidota</taxon>
        <taxon>Bacteroidia</taxon>
        <taxon>Bacteroidales</taxon>
        <taxon>Porphyromonadaceae</taxon>
        <taxon>Porphyromonas</taxon>
    </lineage>
</organism>
<evidence type="ECO:0000313" key="2">
    <source>
        <dbReference type="Proteomes" id="UP000189956"/>
    </source>
</evidence>
<dbReference type="Proteomes" id="UP000189956">
    <property type="component" value="Unassembled WGS sequence"/>
</dbReference>
<evidence type="ECO:0000313" key="1">
    <source>
        <dbReference type="EMBL" id="SJZ71496.1"/>
    </source>
</evidence>
<reference evidence="1 2" key="1">
    <citation type="submission" date="2017-02" db="EMBL/GenBank/DDBJ databases">
        <authorList>
            <person name="Peterson S.W."/>
        </authorList>
    </citation>
    <scope>NUCLEOTIDE SEQUENCE [LARGE SCALE GENOMIC DNA]</scope>
    <source>
        <strain evidence="1 2">ATCC 700135</strain>
    </source>
</reference>
<protein>
    <submittedName>
        <fullName evidence="1">Uncharacterized protein</fullName>
    </submittedName>
</protein>
<accession>A0A1T4MXB8</accession>
<sequence>MKVFQRLSKRCEIEEKLCKSGYFLAVEWGSNGLKNSIFVYKPSYCNNG</sequence>
<dbReference type="EMBL" id="FUWL01000016">
    <property type="protein sequence ID" value="SJZ71496.1"/>
    <property type="molecule type" value="Genomic_DNA"/>
</dbReference>
<dbReference type="AlphaFoldDB" id="A0A1T4MXB8"/>
<name>A0A1T4MXB8_PORCN</name>
<proteinExistence type="predicted"/>